<sequence>MEQSQIRSPLGYHIDSFQVQAITSYGFEIVGYDEKPEFDDLEWMKLFHNLDATKQFKCKYKQWAFVVTHITHPTNPLGMLNIKQIFDKITGKAYKVAQNLFNLDTNFLRILDLGMDYILDEMFGRYRLIPNYLRRMSLTVKEIKWEFTQLLPGRQTLEIYEPEELKPIYLYFSGDEIMDFEISECSGYGKGYQARSLAIYRFTKTPDESDFLNELYRCICCVIQHRAGNNYGYLENCKYFNGSDLITFWETITNTDEFRNKFIFEGAESRNNIYEGPEINITLNFSFISPDEERTLKYTGNLKGGKDYNYIYENHVITLTYDKRKDITNCYLSIVGEYTNHWERNDDTAVLEPIFKESVKGTYSALTKIIRAHITDQIAKNDNTCGLPMNVENDADKINKIVDGYADSDSEEVDIWSLDEKLTPMNPCF</sequence>
<gene>
    <name evidence="1" type="ORF">Hyperionvirus7_39</name>
</gene>
<evidence type="ECO:0000313" key="1">
    <source>
        <dbReference type="EMBL" id="AYV83468.1"/>
    </source>
</evidence>
<name>A0A3G5A8B9_9VIRU</name>
<dbReference type="EMBL" id="MK072389">
    <property type="protein sequence ID" value="AYV83468.1"/>
    <property type="molecule type" value="Genomic_DNA"/>
</dbReference>
<organism evidence="1">
    <name type="scientific">Hyperionvirus sp</name>
    <dbReference type="NCBI Taxonomy" id="2487770"/>
    <lineage>
        <taxon>Viruses</taxon>
        <taxon>Varidnaviria</taxon>
        <taxon>Bamfordvirae</taxon>
        <taxon>Nucleocytoviricota</taxon>
        <taxon>Megaviricetes</taxon>
        <taxon>Imitervirales</taxon>
        <taxon>Mimiviridae</taxon>
        <taxon>Klosneuvirinae</taxon>
    </lineage>
</organism>
<protein>
    <submittedName>
        <fullName evidence="1">Uncharacterized protein</fullName>
    </submittedName>
</protein>
<proteinExistence type="predicted"/>
<reference evidence="1" key="1">
    <citation type="submission" date="2018-10" db="EMBL/GenBank/DDBJ databases">
        <title>Hidden diversity of soil giant viruses.</title>
        <authorList>
            <person name="Schulz F."/>
            <person name="Alteio L."/>
            <person name="Goudeau D."/>
            <person name="Ryan E.M."/>
            <person name="Malmstrom R.R."/>
            <person name="Blanchard J."/>
            <person name="Woyke T."/>
        </authorList>
    </citation>
    <scope>NUCLEOTIDE SEQUENCE</scope>
    <source>
        <strain evidence="1">HYV1</strain>
    </source>
</reference>
<accession>A0A3G5A8B9</accession>